<dbReference type="Proteomes" id="UP001153636">
    <property type="component" value="Chromosome 9"/>
</dbReference>
<proteinExistence type="predicted"/>
<dbReference type="EMBL" id="OV651821">
    <property type="protein sequence ID" value="CAH1115712.1"/>
    <property type="molecule type" value="Genomic_DNA"/>
</dbReference>
<reference evidence="1" key="1">
    <citation type="submission" date="2022-01" db="EMBL/GenBank/DDBJ databases">
        <authorList>
            <person name="King R."/>
        </authorList>
    </citation>
    <scope>NUCLEOTIDE SEQUENCE</scope>
</reference>
<evidence type="ECO:0000313" key="1">
    <source>
        <dbReference type="EMBL" id="CAH1115712.1"/>
    </source>
</evidence>
<sequence length="130" mass="15001">MDNWKKMFNSHQSTQFHKQSITAYENLVKIQEGGQENVIDLIDGNRKKKQVAENRAKIKPLIETVLVCGREEMSLRGHRDAGELKINNSSAKEGKFRAILKYREKGDAELRETLEQSNKRATYISPKIQK</sequence>
<dbReference type="OrthoDB" id="6624580at2759"/>
<accession>A0A9P0D7Q1</accession>
<keyword evidence="2" id="KW-1185">Reference proteome</keyword>
<evidence type="ECO:0000313" key="2">
    <source>
        <dbReference type="Proteomes" id="UP001153636"/>
    </source>
</evidence>
<name>A0A9P0D7Q1_9CUCU</name>
<protein>
    <submittedName>
        <fullName evidence="1">Uncharacterized protein</fullName>
    </submittedName>
</protein>
<gene>
    <name evidence="1" type="ORF">PSYICH_LOCUS15702</name>
</gene>
<dbReference type="AlphaFoldDB" id="A0A9P0D7Q1"/>
<organism evidence="1 2">
    <name type="scientific">Psylliodes chrysocephalus</name>
    <dbReference type="NCBI Taxonomy" id="3402493"/>
    <lineage>
        <taxon>Eukaryota</taxon>
        <taxon>Metazoa</taxon>
        <taxon>Ecdysozoa</taxon>
        <taxon>Arthropoda</taxon>
        <taxon>Hexapoda</taxon>
        <taxon>Insecta</taxon>
        <taxon>Pterygota</taxon>
        <taxon>Neoptera</taxon>
        <taxon>Endopterygota</taxon>
        <taxon>Coleoptera</taxon>
        <taxon>Polyphaga</taxon>
        <taxon>Cucujiformia</taxon>
        <taxon>Chrysomeloidea</taxon>
        <taxon>Chrysomelidae</taxon>
        <taxon>Galerucinae</taxon>
        <taxon>Alticini</taxon>
        <taxon>Psylliodes</taxon>
    </lineage>
</organism>